<keyword evidence="2" id="KW-1185">Reference proteome</keyword>
<organism evidence="1 2">
    <name type="scientific">Plodia interpunctella granulovirus</name>
    <dbReference type="NCBI Taxonomy" id="262175"/>
    <lineage>
        <taxon>Viruses</taxon>
        <taxon>Viruses incertae sedis</taxon>
        <taxon>Naldaviricetes</taxon>
        <taxon>Lefavirales</taxon>
        <taxon>Baculoviridae</taxon>
        <taxon>Betabaculovirus</taxon>
        <taxon>Betabaculovirus plinterpunctellae</taxon>
    </lineage>
</organism>
<protein>
    <submittedName>
        <fullName evidence="1">p40</fullName>
    </submittedName>
</protein>
<dbReference type="RefSeq" id="YP_009330204.1">
    <property type="nucleotide sequence ID" value="NC_032255.1"/>
</dbReference>
<evidence type="ECO:0000313" key="1">
    <source>
        <dbReference type="EMBL" id="APO13956.1"/>
    </source>
</evidence>
<dbReference type="GeneID" id="30685076"/>
<proteinExistence type="predicted"/>
<evidence type="ECO:0000313" key="2">
    <source>
        <dbReference type="Proteomes" id="UP000204293"/>
    </source>
</evidence>
<sequence length="374" mass="42595">MSSAKIRLFLTIEKLKNAMEDPQMTYPVWEYFFPLLGDASSVRIDLSVLSELIGEAADVAEQVLITQGGMIFSQYSQQASAPPQPVLPRRVLLPPRAEPPATTATSLDTKKYHSFAEKMATHFISASVTSVSYYVKDVVKFYLYVSRVPRYKPLFDFIESALFRKERECIPNISSEQSASILDNLRDLTSITNIRLDYESMMSMNTGLQHVLNNGVIKYPDIKIREYISNVNVYEKEVEPYKAYADKFALLLTLKVTQTASAASSNELNYTKNPLMVEKIAENVERNCDMNRMVYNAINNIFINIVEQSAAENIKFDMADYNKRFRMMDRVRENARINYVDKVAVGDVGSRKRIKTISTTPTIHKSKLPSSTYK</sequence>
<dbReference type="EMBL" id="KX151395">
    <property type="protein sequence ID" value="APO13956.1"/>
    <property type="molecule type" value="Genomic_DNA"/>
</dbReference>
<dbReference type="InterPro" id="IPR008562">
    <property type="entry name" value="AcMNPV_C42"/>
</dbReference>
<reference evidence="1 2" key="1">
    <citation type="submission" date="2016-04" db="EMBL/GenBank/DDBJ databases">
        <title>Sequence analysis of the Plodia interpunctella granulovirus genome: Discovery of an unusual inhibitor-of-apoptosis (IAP) gene.</title>
        <authorList>
            <person name="Harrison R.L."/>
            <person name="Rowley D.L."/>
            <person name="Funk C.J."/>
        </authorList>
    </citation>
    <scope>NUCLEOTIDE SEQUENCE [LARGE SCALE GENOMIC DNA]</scope>
    <source>
        <strain evidence="1">Cambridge</strain>
    </source>
</reference>
<accession>A0A1L5JH30</accession>
<dbReference type="Proteomes" id="UP000204293">
    <property type="component" value="Segment"/>
</dbReference>
<dbReference type="KEGG" id="vg:30685076"/>
<name>A0A1L5JH30_9BBAC</name>
<dbReference type="OrthoDB" id="4354at10239"/>
<dbReference type="Pfam" id="PF05815">
    <property type="entry name" value="AcMNPV_Orf101"/>
    <property type="match status" value="1"/>
</dbReference>